<evidence type="ECO:0000313" key="4">
    <source>
        <dbReference type="EMBL" id="KAF4029929.1"/>
    </source>
</evidence>
<keyword evidence="2" id="KW-0479">Metal-binding</keyword>
<feature type="domain" description="DDE Tnp4" evidence="3">
    <location>
        <begin position="84"/>
        <end position="144"/>
    </location>
</feature>
<evidence type="ECO:0000259" key="3">
    <source>
        <dbReference type="Pfam" id="PF13359"/>
    </source>
</evidence>
<reference evidence="4" key="1">
    <citation type="submission" date="2020-04" db="EMBL/GenBank/DDBJ databases">
        <title>Hybrid Assembly of Korean Phytophthora infestans isolates.</title>
        <authorList>
            <person name="Prokchorchik M."/>
            <person name="Lee Y."/>
            <person name="Seo J."/>
            <person name="Cho J.-H."/>
            <person name="Park Y.-E."/>
            <person name="Jang D.-C."/>
            <person name="Im J.-S."/>
            <person name="Choi J.-G."/>
            <person name="Park H.-J."/>
            <person name="Lee G.-B."/>
            <person name="Lee Y.-G."/>
            <person name="Hong S.-Y."/>
            <person name="Cho K."/>
            <person name="Sohn K.H."/>
        </authorList>
    </citation>
    <scope>NUCLEOTIDE SEQUENCE</scope>
    <source>
        <strain evidence="4">KR_1_A1</strain>
    </source>
</reference>
<dbReference type="EMBL" id="WSZM01000732">
    <property type="protein sequence ID" value="KAF4029929.1"/>
    <property type="molecule type" value="Genomic_DNA"/>
</dbReference>
<dbReference type="AlphaFoldDB" id="A0A833VUZ6"/>
<organism evidence="4 5">
    <name type="scientific">Phytophthora infestans</name>
    <name type="common">Potato late blight agent</name>
    <name type="synonym">Botrytis infestans</name>
    <dbReference type="NCBI Taxonomy" id="4787"/>
    <lineage>
        <taxon>Eukaryota</taxon>
        <taxon>Sar</taxon>
        <taxon>Stramenopiles</taxon>
        <taxon>Oomycota</taxon>
        <taxon>Peronosporomycetes</taxon>
        <taxon>Peronosporales</taxon>
        <taxon>Peronosporaceae</taxon>
        <taxon>Phytophthora</taxon>
    </lineage>
</organism>
<protein>
    <submittedName>
        <fullName evidence="4">DDE superfamily endonuclease</fullName>
    </submittedName>
</protein>
<evidence type="ECO:0000313" key="5">
    <source>
        <dbReference type="Proteomes" id="UP000602510"/>
    </source>
</evidence>
<evidence type="ECO:0000256" key="1">
    <source>
        <dbReference type="ARBA" id="ARBA00001968"/>
    </source>
</evidence>
<keyword evidence="5" id="KW-1185">Reference proteome</keyword>
<name>A0A833VUZ6_PHYIN</name>
<comment type="caution">
    <text evidence="4">The sequence shown here is derived from an EMBL/GenBank/DDBJ whole genome shotgun (WGS) entry which is preliminary data.</text>
</comment>
<proteinExistence type="predicted"/>
<dbReference type="GO" id="GO:0046872">
    <property type="term" value="F:metal ion binding"/>
    <property type="evidence" value="ECO:0007669"/>
    <property type="project" value="UniProtKB-KW"/>
</dbReference>
<dbReference type="GO" id="GO:0004519">
    <property type="term" value="F:endonuclease activity"/>
    <property type="evidence" value="ECO:0007669"/>
    <property type="project" value="UniProtKB-KW"/>
</dbReference>
<comment type="cofactor">
    <cofactor evidence="1">
        <name>a divalent metal cation</name>
        <dbReference type="ChEBI" id="CHEBI:60240"/>
    </cofactor>
</comment>
<keyword evidence="4" id="KW-0378">Hydrolase</keyword>
<dbReference type="Proteomes" id="UP000602510">
    <property type="component" value="Unassembled WGS sequence"/>
</dbReference>
<accession>A0A833VUZ6</accession>
<dbReference type="Pfam" id="PF13359">
    <property type="entry name" value="DDE_Tnp_4"/>
    <property type="match status" value="1"/>
</dbReference>
<gene>
    <name evidence="4" type="ORF">GN244_ATG18311</name>
</gene>
<evidence type="ECO:0000256" key="2">
    <source>
        <dbReference type="ARBA" id="ARBA00022723"/>
    </source>
</evidence>
<dbReference type="InterPro" id="IPR027806">
    <property type="entry name" value="HARBI1_dom"/>
</dbReference>
<keyword evidence="4" id="KW-0255">Endonuclease</keyword>
<keyword evidence="4" id="KW-0540">Nuclease</keyword>
<sequence>MFTNDSNISQAPIWIPLAVTLDRLGAKSNGASLSRTTKTWGVGAGTLDLSTAGVMIALSDLSVEYINISRLMKREGFAGCLGFIDGTTFPLAKQTGVDGQCFLFLPKHHYSVNEQLVSDDRRRIISFCSGWPGSYADSTLYHEMTPSKSGYKLIEVLKSRWSSKREMRVQIKSKENTNRVLRCITACVVLHNLLIGIGDSWTTSEEEEGSEEKDIEWKDDVIFSFRGQLKARAVARGRQPGGILWLRGELRATGNVSRSHFSTYRFYFGVITALTTS</sequence>